<dbReference type="PANTHER" id="PTHR35089:SF1">
    <property type="entry name" value="CHAPERONE PROTEIN SKP"/>
    <property type="match status" value="1"/>
</dbReference>
<comment type="similarity">
    <text evidence="1">Belongs to the Skp family.</text>
</comment>
<organism evidence="5 6">
    <name type="scientific">Porphyromonas canoris</name>
    <dbReference type="NCBI Taxonomy" id="36875"/>
    <lineage>
        <taxon>Bacteria</taxon>
        <taxon>Pseudomonadati</taxon>
        <taxon>Bacteroidota</taxon>
        <taxon>Bacteroidia</taxon>
        <taxon>Bacteroidales</taxon>
        <taxon>Porphyromonadaceae</taxon>
        <taxon>Porphyromonas</taxon>
    </lineage>
</organism>
<keyword evidence="6" id="KW-1185">Reference proteome</keyword>
<evidence type="ECO:0000313" key="5">
    <source>
        <dbReference type="EMBL" id="KGN93314.1"/>
    </source>
</evidence>
<keyword evidence="4" id="KW-0472">Membrane</keyword>
<keyword evidence="4" id="KW-1133">Transmembrane helix</keyword>
<dbReference type="InterPro" id="IPR024930">
    <property type="entry name" value="Skp_dom_sf"/>
</dbReference>
<dbReference type="PANTHER" id="PTHR35089">
    <property type="entry name" value="CHAPERONE PROTEIN SKP"/>
    <property type="match status" value="1"/>
</dbReference>
<dbReference type="Proteomes" id="UP000030101">
    <property type="component" value="Unassembled WGS sequence"/>
</dbReference>
<gene>
    <name evidence="5" type="ORF">HQ43_01315</name>
</gene>
<sequence length="208" mass="23482">MKNFNYISTAILAIAVVVLFGLHFSGNKSVNSSTQEIGMGDSTAVEAVTMPIAYINVDTILVHYHLSKELNEQMVRRAESAQATLNQRLKSFEAEAAEFQRKAQNQAFLSPQSAEQQRNNLMKRQAELEQLQQKLSVEFQQQQLETNTVLRDTIMSQLAAFNKTMGIQVIFSNTMNDNILLSDKKYDITAKFLEYLNSNHTPATAEKK</sequence>
<keyword evidence="4" id="KW-0812">Transmembrane</keyword>
<reference evidence="5 6" key="1">
    <citation type="submission" date="2014-08" db="EMBL/GenBank/DDBJ databases">
        <title>Porphyromonas canoris strain:OH2762 Genome sequencing.</title>
        <authorList>
            <person name="Wallis C."/>
            <person name="Deusch O."/>
            <person name="O'Flynn C."/>
            <person name="Davis I."/>
            <person name="Jospin G."/>
            <person name="Darling A.E."/>
            <person name="Coil D.A."/>
            <person name="Alexiev A."/>
            <person name="Horsfall A."/>
            <person name="Kirkwood N."/>
            <person name="Harris S."/>
            <person name="Eisen J.A."/>
        </authorList>
    </citation>
    <scope>NUCLEOTIDE SEQUENCE [LARGE SCALE GENOMIC DNA]</scope>
    <source>
        <strain evidence="6">COT-108 OH2762</strain>
    </source>
</reference>
<dbReference type="Pfam" id="PF03938">
    <property type="entry name" value="OmpH"/>
    <property type="match status" value="1"/>
</dbReference>
<keyword evidence="2" id="KW-0732">Signal</keyword>
<feature type="coiled-coil region" evidence="3">
    <location>
        <begin position="75"/>
        <end position="138"/>
    </location>
</feature>
<dbReference type="Gene3D" id="3.30.910.20">
    <property type="entry name" value="Skp domain"/>
    <property type="match status" value="1"/>
</dbReference>
<dbReference type="EMBL" id="JQZV01000003">
    <property type="protein sequence ID" value="KGN93314.1"/>
    <property type="molecule type" value="Genomic_DNA"/>
</dbReference>
<evidence type="ECO:0000256" key="3">
    <source>
        <dbReference type="SAM" id="Coils"/>
    </source>
</evidence>
<keyword evidence="3" id="KW-0175">Coiled coil</keyword>
<accession>A0ABR4XNE7</accession>
<evidence type="ECO:0000256" key="4">
    <source>
        <dbReference type="SAM" id="Phobius"/>
    </source>
</evidence>
<evidence type="ECO:0008006" key="7">
    <source>
        <dbReference type="Google" id="ProtNLM"/>
    </source>
</evidence>
<evidence type="ECO:0000256" key="1">
    <source>
        <dbReference type="ARBA" id="ARBA00009091"/>
    </source>
</evidence>
<evidence type="ECO:0000256" key="2">
    <source>
        <dbReference type="ARBA" id="ARBA00022729"/>
    </source>
</evidence>
<dbReference type="SMART" id="SM00935">
    <property type="entry name" value="OmpH"/>
    <property type="match status" value="1"/>
</dbReference>
<dbReference type="RefSeq" id="WP_036788689.1">
    <property type="nucleotide sequence ID" value="NZ_JQZV01000003.1"/>
</dbReference>
<proteinExistence type="inferred from homology"/>
<dbReference type="InterPro" id="IPR005632">
    <property type="entry name" value="Chaperone_Skp"/>
</dbReference>
<name>A0ABR4XNE7_9PORP</name>
<dbReference type="SUPFAM" id="SSF111384">
    <property type="entry name" value="OmpH-like"/>
    <property type="match status" value="1"/>
</dbReference>
<feature type="transmembrane region" description="Helical" evidence="4">
    <location>
        <begin position="6"/>
        <end position="24"/>
    </location>
</feature>
<protein>
    <recommendedName>
        <fullName evidence="7">Periplasmic chaperone for outer membrane proteins Skp</fullName>
    </recommendedName>
</protein>
<comment type="caution">
    <text evidence="5">The sequence shown here is derived from an EMBL/GenBank/DDBJ whole genome shotgun (WGS) entry which is preliminary data.</text>
</comment>
<evidence type="ECO:0000313" key="6">
    <source>
        <dbReference type="Proteomes" id="UP000030101"/>
    </source>
</evidence>